<proteinExistence type="predicted"/>
<dbReference type="EMBL" id="LNTU01000041">
    <property type="protein sequence ID" value="KXF74779.1"/>
    <property type="molecule type" value="Genomic_DNA"/>
</dbReference>
<accession>A0A135HNK6</accession>
<sequence>MRRCDVTPTLRQETRRRRAGKAENGLGHAPAARTIVRLMTLEHNNLTKAQKMTVAAIEERLPDLVEAGDVIESFHKMLRSKSKDDLEARAARSFVASFANGIIRDWGSGPERDNFNLVERPDRGPDHQA</sequence>
<keyword evidence="3" id="KW-1185">Reference proteome</keyword>
<dbReference type="STRING" id="1494590.ATN84_23160"/>
<organism evidence="2 3">
    <name type="scientific">Paramesorhizobium deserti</name>
    <dbReference type="NCBI Taxonomy" id="1494590"/>
    <lineage>
        <taxon>Bacteria</taxon>
        <taxon>Pseudomonadati</taxon>
        <taxon>Pseudomonadota</taxon>
        <taxon>Alphaproteobacteria</taxon>
        <taxon>Hyphomicrobiales</taxon>
        <taxon>Phyllobacteriaceae</taxon>
        <taxon>Paramesorhizobium</taxon>
    </lineage>
</organism>
<comment type="caution">
    <text evidence="2">The sequence shown here is derived from an EMBL/GenBank/DDBJ whole genome shotgun (WGS) entry which is preliminary data.</text>
</comment>
<evidence type="ECO:0000313" key="3">
    <source>
        <dbReference type="Proteomes" id="UP000070107"/>
    </source>
</evidence>
<evidence type="ECO:0000313" key="2">
    <source>
        <dbReference type="EMBL" id="KXF74779.1"/>
    </source>
</evidence>
<feature type="compositionally biased region" description="Basic and acidic residues" evidence="1">
    <location>
        <begin position="110"/>
        <end position="129"/>
    </location>
</feature>
<dbReference type="Proteomes" id="UP000070107">
    <property type="component" value="Unassembled WGS sequence"/>
</dbReference>
<evidence type="ECO:0000256" key="1">
    <source>
        <dbReference type="SAM" id="MobiDB-lite"/>
    </source>
</evidence>
<name>A0A135HNK6_9HYPH</name>
<gene>
    <name evidence="2" type="ORF">ATN84_23160</name>
</gene>
<dbReference type="AlphaFoldDB" id="A0A135HNK6"/>
<feature type="region of interest" description="Disordered" evidence="1">
    <location>
        <begin position="106"/>
        <end position="129"/>
    </location>
</feature>
<protein>
    <submittedName>
        <fullName evidence="2">Uncharacterized protein</fullName>
    </submittedName>
</protein>
<feature type="region of interest" description="Disordered" evidence="1">
    <location>
        <begin position="1"/>
        <end position="28"/>
    </location>
</feature>
<reference evidence="2 3" key="1">
    <citation type="submission" date="2015-11" db="EMBL/GenBank/DDBJ databases">
        <title>Draft genome sequence of Paramesorhizobium deserti A-3-E, a strain highly resistant to diverse beta-lactam antibiotics.</title>
        <authorList>
            <person name="Lv R."/>
            <person name="Yang X."/>
            <person name="Fang N."/>
            <person name="Guo J."/>
            <person name="Luo X."/>
            <person name="Peng F."/>
            <person name="Yang R."/>
            <person name="Cui Y."/>
            <person name="Fang C."/>
            <person name="Song Y."/>
        </authorList>
    </citation>
    <scope>NUCLEOTIDE SEQUENCE [LARGE SCALE GENOMIC DNA]</scope>
    <source>
        <strain evidence="2 3">A-3-E</strain>
    </source>
</reference>